<feature type="domain" description="ABC transmembrane type-1" evidence="8">
    <location>
        <begin position="70"/>
        <end position="282"/>
    </location>
</feature>
<accession>A0A9D1CPI5</accession>
<proteinExistence type="inferred from homology"/>
<dbReference type="InterPro" id="IPR051393">
    <property type="entry name" value="ABC_transporter_permease"/>
</dbReference>
<evidence type="ECO:0000256" key="3">
    <source>
        <dbReference type="ARBA" id="ARBA00022475"/>
    </source>
</evidence>
<dbReference type="CDD" id="cd06261">
    <property type="entry name" value="TM_PBP2"/>
    <property type="match status" value="1"/>
</dbReference>
<evidence type="ECO:0000256" key="7">
    <source>
        <dbReference type="RuleBase" id="RU363032"/>
    </source>
</evidence>
<dbReference type="SUPFAM" id="SSF161098">
    <property type="entry name" value="MetI-like"/>
    <property type="match status" value="1"/>
</dbReference>
<comment type="caution">
    <text evidence="9">The sequence shown here is derived from an EMBL/GenBank/DDBJ whole genome shotgun (WGS) entry which is preliminary data.</text>
</comment>
<evidence type="ECO:0000313" key="9">
    <source>
        <dbReference type="EMBL" id="HIQ70610.1"/>
    </source>
</evidence>
<feature type="transmembrane region" description="Helical" evidence="7">
    <location>
        <begin position="197"/>
        <end position="220"/>
    </location>
</feature>
<feature type="transmembrane region" description="Helical" evidence="7">
    <location>
        <begin position="73"/>
        <end position="95"/>
    </location>
</feature>
<gene>
    <name evidence="9" type="ORF">IAB73_00110</name>
</gene>
<evidence type="ECO:0000313" key="10">
    <source>
        <dbReference type="Proteomes" id="UP000886887"/>
    </source>
</evidence>
<protein>
    <submittedName>
        <fullName evidence="9">Sugar ABC transporter permease</fullName>
    </submittedName>
</protein>
<dbReference type="InterPro" id="IPR000515">
    <property type="entry name" value="MetI-like"/>
</dbReference>
<sequence>MAMRISSHDARWGALLAAPTVLGLLVLNVYPFVQTLALSFSRTQAFGRSTFAGLENYARMFASAEFWRATWNTVYFCLLTVPAGVLLALLTAVLLNQGVRGRAAFRAAYFLPMVVPPAAVALLWKWMFNARYGVINALLGTSVGWVTDPALVLISCALVAVWSAVGYDAVLLLAGLQAIPSTYYEAAALDGASAAQRFFRITLPMVSPTLFFVVILRAMASLKVYDLIYMIVEQSNPALPYAQSLMYLFYREAFIAGDKGYGSAIAVWTVLLIGVLTLFQFSAQARWVHYDS</sequence>
<evidence type="ECO:0000256" key="5">
    <source>
        <dbReference type="ARBA" id="ARBA00022989"/>
    </source>
</evidence>
<keyword evidence="4 7" id="KW-0812">Transmembrane</keyword>
<feature type="transmembrane region" description="Helical" evidence="7">
    <location>
        <begin position="12"/>
        <end position="33"/>
    </location>
</feature>
<keyword evidence="3" id="KW-1003">Cell membrane</keyword>
<dbReference type="InterPro" id="IPR035906">
    <property type="entry name" value="MetI-like_sf"/>
</dbReference>
<evidence type="ECO:0000256" key="6">
    <source>
        <dbReference type="ARBA" id="ARBA00023136"/>
    </source>
</evidence>
<keyword evidence="5 7" id="KW-1133">Transmembrane helix</keyword>
<evidence type="ECO:0000256" key="4">
    <source>
        <dbReference type="ARBA" id="ARBA00022692"/>
    </source>
</evidence>
<dbReference type="PANTHER" id="PTHR30193:SF41">
    <property type="entry name" value="DIACETYLCHITOBIOSE UPTAKE SYSTEM PERMEASE PROTEIN NGCF"/>
    <property type="match status" value="1"/>
</dbReference>
<feature type="transmembrane region" description="Helical" evidence="7">
    <location>
        <begin position="260"/>
        <end position="279"/>
    </location>
</feature>
<comment type="subcellular location">
    <subcellularLocation>
        <location evidence="1 7">Cell membrane</location>
        <topology evidence="1 7">Multi-pass membrane protein</topology>
    </subcellularLocation>
</comment>
<dbReference type="EMBL" id="DVFJ01000001">
    <property type="protein sequence ID" value="HIQ70610.1"/>
    <property type="molecule type" value="Genomic_DNA"/>
</dbReference>
<evidence type="ECO:0000256" key="2">
    <source>
        <dbReference type="ARBA" id="ARBA00022448"/>
    </source>
</evidence>
<reference evidence="9" key="2">
    <citation type="journal article" date="2021" name="PeerJ">
        <title>Extensive microbial diversity within the chicken gut microbiome revealed by metagenomics and culture.</title>
        <authorList>
            <person name="Gilroy R."/>
            <person name="Ravi A."/>
            <person name="Getino M."/>
            <person name="Pursley I."/>
            <person name="Horton D.L."/>
            <person name="Alikhan N.F."/>
            <person name="Baker D."/>
            <person name="Gharbi K."/>
            <person name="Hall N."/>
            <person name="Watson M."/>
            <person name="Adriaenssens E.M."/>
            <person name="Foster-Nyarko E."/>
            <person name="Jarju S."/>
            <person name="Secka A."/>
            <person name="Antonio M."/>
            <person name="Oren A."/>
            <person name="Chaudhuri R.R."/>
            <person name="La Ragione R."/>
            <person name="Hildebrand F."/>
            <person name="Pallen M.J."/>
        </authorList>
    </citation>
    <scope>NUCLEOTIDE SEQUENCE</scope>
    <source>
        <strain evidence="9">ChiSxjej2B14-6234</strain>
    </source>
</reference>
<dbReference type="PROSITE" id="PS50928">
    <property type="entry name" value="ABC_TM1"/>
    <property type="match status" value="1"/>
</dbReference>
<dbReference type="GO" id="GO:0005886">
    <property type="term" value="C:plasma membrane"/>
    <property type="evidence" value="ECO:0007669"/>
    <property type="project" value="UniProtKB-SubCell"/>
</dbReference>
<dbReference type="Gene3D" id="1.10.3720.10">
    <property type="entry name" value="MetI-like"/>
    <property type="match status" value="1"/>
</dbReference>
<comment type="similarity">
    <text evidence="7">Belongs to the binding-protein-dependent transport system permease family.</text>
</comment>
<dbReference type="AlphaFoldDB" id="A0A9D1CPI5"/>
<feature type="transmembrane region" description="Helical" evidence="7">
    <location>
        <begin position="150"/>
        <end position="176"/>
    </location>
</feature>
<evidence type="ECO:0000259" key="8">
    <source>
        <dbReference type="PROSITE" id="PS50928"/>
    </source>
</evidence>
<dbReference type="Proteomes" id="UP000886887">
    <property type="component" value="Unassembled WGS sequence"/>
</dbReference>
<dbReference type="Pfam" id="PF00528">
    <property type="entry name" value="BPD_transp_1"/>
    <property type="match status" value="1"/>
</dbReference>
<reference evidence="9" key="1">
    <citation type="submission" date="2020-10" db="EMBL/GenBank/DDBJ databases">
        <authorList>
            <person name="Gilroy R."/>
        </authorList>
    </citation>
    <scope>NUCLEOTIDE SEQUENCE</scope>
    <source>
        <strain evidence="9">ChiSxjej2B14-6234</strain>
    </source>
</reference>
<keyword evidence="6 7" id="KW-0472">Membrane</keyword>
<keyword evidence="2 7" id="KW-0813">Transport</keyword>
<dbReference type="GO" id="GO:0055085">
    <property type="term" value="P:transmembrane transport"/>
    <property type="evidence" value="ECO:0007669"/>
    <property type="project" value="InterPro"/>
</dbReference>
<name>A0A9D1CPI5_9FIRM</name>
<organism evidence="9 10">
    <name type="scientific">Candidatus Onthenecus intestinigallinarum</name>
    <dbReference type="NCBI Taxonomy" id="2840875"/>
    <lineage>
        <taxon>Bacteria</taxon>
        <taxon>Bacillati</taxon>
        <taxon>Bacillota</taxon>
        <taxon>Clostridia</taxon>
        <taxon>Eubacteriales</taxon>
        <taxon>Candidatus Onthenecus</taxon>
    </lineage>
</organism>
<evidence type="ECO:0000256" key="1">
    <source>
        <dbReference type="ARBA" id="ARBA00004651"/>
    </source>
</evidence>
<feature type="transmembrane region" description="Helical" evidence="7">
    <location>
        <begin position="107"/>
        <end position="127"/>
    </location>
</feature>
<dbReference type="PANTHER" id="PTHR30193">
    <property type="entry name" value="ABC TRANSPORTER PERMEASE PROTEIN"/>
    <property type="match status" value="1"/>
</dbReference>